<dbReference type="GO" id="GO:0006629">
    <property type="term" value="P:lipid metabolic process"/>
    <property type="evidence" value="ECO:0007669"/>
    <property type="project" value="TreeGrafter"/>
</dbReference>
<dbReference type="InterPro" id="IPR012674">
    <property type="entry name" value="Calycin"/>
</dbReference>
<comment type="similarity">
    <text evidence="1 3 4">Belongs to the calycin superfamily. Lipocalin family.</text>
</comment>
<keyword evidence="7" id="KW-1185">Reference proteome</keyword>
<proteinExistence type="inferred from homology"/>
<dbReference type="Gene3D" id="2.40.128.20">
    <property type="match status" value="1"/>
</dbReference>
<organism evidence="6 7">
    <name type="scientific">Petrolisthes manimaculis</name>
    <dbReference type="NCBI Taxonomy" id="1843537"/>
    <lineage>
        <taxon>Eukaryota</taxon>
        <taxon>Metazoa</taxon>
        <taxon>Ecdysozoa</taxon>
        <taxon>Arthropoda</taxon>
        <taxon>Crustacea</taxon>
        <taxon>Multicrustacea</taxon>
        <taxon>Malacostraca</taxon>
        <taxon>Eumalacostraca</taxon>
        <taxon>Eucarida</taxon>
        <taxon>Decapoda</taxon>
        <taxon>Pleocyemata</taxon>
        <taxon>Anomura</taxon>
        <taxon>Galatheoidea</taxon>
        <taxon>Porcellanidae</taxon>
        <taxon>Petrolisthes</taxon>
    </lineage>
</organism>
<dbReference type="PIRSF" id="PIRSF036893">
    <property type="entry name" value="Lipocalin_ApoD"/>
    <property type="match status" value="1"/>
</dbReference>
<dbReference type="InterPro" id="IPR022271">
    <property type="entry name" value="Lipocalin_ApoD"/>
</dbReference>
<evidence type="ECO:0000256" key="2">
    <source>
        <dbReference type="ARBA" id="ARBA00023157"/>
    </source>
</evidence>
<feature type="chain" id="PRO_5041785876" description="Lipocalin/cytosolic fatty-acid binding domain-containing protein" evidence="3">
    <location>
        <begin position="21"/>
        <end position="196"/>
    </location>
</feature>
<evidence type="ECO:0000313" key="7">
    <source>
        <dbReference type="Proteomes" id="UP001292094"/>
    </source>
</evidence>
<dbReference type="SUPFAM" id="SSF50814">
    <property type="entry name" value="Lipocalins"/>
    <property type="match status" value="1"/>
</dbReference>
<dbReference type="Proteomes" id="UP001292094">
    <property type="component" value="Unassembled WGS sequence"/>
</dbReference>
<dbReference type="GO" id="GO:0000302">
    <property type="term" value="P:response to reactive oxygen species"/>
    <property type="evidence" value="ECO:0007669"/>
    <property type="project" value="TreeGrafter"/>
</dbReference>
<keyword evidence="2" id="KW-1015">Disulfide bond</keyword>
<gene>
    <name evidence="6" type="ORF">Pmani_000709</name>
</gene>
<dbReference type="InterPro" id="IPR022272">
    <property type="entry name" value="Lipocalin_CS"/>
</dbReference>
<protein>
    <recommendedName>
        <fullName evidence="5">Lipocalin/cytosolic fatty-acid binding domain-containing protein</fullName>
    </recommendedName>
</protein>
<feature type="domain" description="Lipocalin/cytosolic fatty-acid binding" evidence="5">
    <location>
        <begin position="54"/>
        <end position="181"/>
    </location>
</feature>
<reference evidence="6" key="1">
    <citation type="submission" date="2023-11" db="EMBL/GenBank/DDBJ databases">
        <title>Genome assemblies of two species of porcelain crab, Petrolisthes cinctipes and Petrolisthes manimaculis (Anomura: Porcellanidae).</title>
        <authorList>
            <person name="Angst P."/>
        </authorList>
    </citation>
    <scope>NUCLEOTIDE SEQUENCE</scope>
    <source>
        <strain evidence="6">PB745_02</strain>
        <tissue evidence="6">Gill</tissue>
    </source>
</reference>
<evidence type="ECO:0000256" key="4">
    <source>
        <dbReference type="RuleBase" id="RU003695"/>
    </source>
</evidence>
<name>A0AAE1QLX6_9EUCA</name>
<evidence type="ECO:0000256" key="1">
    <source>
        <dbReference type="ARBA" id="ARBA00006889"/>
    </source>
</evidence>
<feature type="signal peptide" evidence="3">
    <location>
        <begin position="1"/>
        <end position="20"/>
    </location>
</feature>
<dbReference type="GO" id="GO:0031409">
    <property type="term" value="F:pigment binding"/>
    <property type="evidence" value="ECO:0007669"/>
    <property type="project" value="InterPro"/>
</dbReference>
<dbReference type="PANTHER" id="PTHR10612">
    <property type="entry name" value="APOLIPOPROTEIN D"/>
    <property type="match status" value="1"/>
</dbReference>
<keyword evidence="3" id="KW-0732">Signal</keyword>
<comment type="caution">
    <text evidence="6">The sequence shown here is derived from an EMBL/GenBank/DDBJ whole genome shotgun (WGS) entry which is preliminary data.</text>
</comment>
<dbReference type="AlphaFoldDB" id="A0AAE1QLX6"/>
<dbReference type="GO" id="GO:0005737">
    <property type="term" value="C:cytoplasm"/>
    <property type="evidence" value="ECO:0007669"/>
    <property type="project" value="TreeGrafter"/>
</dbReference>
<dbReference type="PRINTS" id="PR01273">
    <property type="entry name" value="INVTBRTCOLOR"/>
</dbReference>
<evidence type="ECO:0000259" key="5">
    <source>
        <dbReference type="Pfam" id="PF00061"/>
    </source>
</evidence>
<dbReference type="PROSITE" id="PS00213">
    <property type="entry name" value="LIPOCALIN"/>
    <property type="match status" value="1"/>
</dbReference>
<accession>A0AAE1QLX6</accession>
<dbReference type="InterPro" id="IPR000566">
    <property type="entry name" value="Lipocln_cytosolic_FA-bd_dom"/>
</dbReference>
<dbReference type="EMBL" id="JAWZYT010000050">
    <property type="protein sequence ID" value="KAK4328900.1"/>
    <property type="molecule type" value="Genomic_DNA"/>
</dbReference>
<evidence type="ECO:0000256" key="3">
    <source>
        <dbReference type="PIRNR" id="PIRNR036893"/>
    </source>
</evidence>
<dbReference type="PANTHER" id="PTHR10612:SF34">
    <property type="entry name" value="APOLIPOPROTEIN D"/>
    <property type="match status" value="1"/>
</dbReference>
<dbReference type="Pfam" id="PF00061">
    <property type="entry name" value="Lipocalin"/>
    <property type="match status" value="1"/>
</dbReference>
<sequence>MLCCRAVMLCVVLVMGGVQCQNIEDQQTPSSGVSVGSCSKTVVLDKNFDNTRFSGTWYKIGGLPTTEEISVNCTKYEYIQTATGYSVDATGVDINNSPTQQNSVLRQQESNIGRFNTKLSQIEADIAVINTDYDNYACLHSCYDIKEAFHVQQAWIISRTRQPSRDHIALCQKALFEVGVPIRLLEKVHQGSECTN</sequence>
<evidence type="ECO:0000313" key="6">
    <source>
        <dbReference type="EMBL" id="KAK4328900.1"/>
    </source>
</evidence>
<dbReference type="InterPro" id="IPR003057">
    <property type="entry name" value="Invtbrt_color"/>
</dbReference>